<evidence type="ECO:0000256" key="3">
    <source>
        <dbReference type="ARBA" id="ARBA00022692"/>
    </source>
</evidence>
<keyword evidence="7" id="KW-0732">Signal</keyword>
<dbReference type="EMBL" id="NJBN01000006">
    <property type="protein sequence ID" value="TKJ40011.1"/>
    <property type="molecule type" value="Genomic_DNA"/>
</dbReference>
<dbReference type="AlphaFoldDB" id="A0A532UYI8"/>
<reference evidence="9 10" key="1">
    <citation type="submission" date="2017-06" db="EMBL/GenBank/DDBJ databases">
        <title>Novel microbial phyla capable of carbon fixation and sulfur reduction in deep-sea sediments.</title>
        <authorList>
            <person name="Huang J."/>
            <person name="Baker B."/>
            <person name="Wang Y."/>
        </authorList>
    </citation>
    <scope>NUCLEOTIDE SEQUENCE [LARGE SCALE GENOMIC DNA]</scope>
    <source>
        <strain evidence="9">B3_LCP</strain>
    </source>
</reference>
<dbReference type="InterPro" id="IPR025937">
    <property type="entry name" value="PDGLE_dom"/>
</dbReference>
<evidence type="ECO:0000313" key="10">
    <source>
        <dbReference type="Proteomes" id="UP000319619"/>
    </source>
</evidence>
<comment type="caution">
    <text evidence="9">The sequence shown here is derived from an EMBL/GenBank/DDBJ whole genome shotgun (WGS) entry which is preliminary data.</text>
</comment>
<protein>
    <recommendedName>
        <fullName evidence="8">PDGLE domain-containing protein</fullName>
    </recommendedName>
</protein>
<evidence type="ECO:0000313" key="9">
    <source>
        <dbReference type="EMBL" id="TKJ40011.1"/>
    </source>
</evidence>
<evidence type="ECO:0000256" key="1">
    <source>
        <dbReference type="ARBA" id="ARBA00004236"/>
    </source>
</evidence>
<feature type="signal peptide" evidence="7">
    <location>
        <begin position="1"/>
        <end position="24"/>
    </location>
</feature>
<keyword evidence="5 6" id="KW-0472">Membrane</keyword>
<feature type="chain" id="PRO_5021935345" description="PDGLE domain-containing protein" evidence="7">
    <location>
        <begin position="25"/>
        <end position="90"/>
    </location>
</feature>
<feature type="transmembrane region" description="Helical" evidence="6">
    <location>
        <begin position="64"/>
        <end position="87"/>
    </location>
</feature>
<evidence type="ECO:0000256" key="7">
    <source>
        <dbReference type="SAM" id="SignalP"/>
    </source>
</evidence>
<evidence type="ECO:0000256" key="5">
    <source>
        <dbReference type="ARBA" id="ARBA00023136"/>
    </source>
</evidence>
<organism evidence="9 10">
    <name type="scientific">candidate division LCP-89 bacterium B3_LCP</name>
    <dbReference type="NCBI Taxonomy" id="2012998"/>
    <lineage>
        <taxon>Bacteria</taxon>
        <taxon>Pseudomonadati</taxon>
        <taxon>Bacteria division LCP-89</taxon>
    </lineage>
</organism>
<evidence type="ECO:0000256" key="6">
    <source>
        <dbReference type="SAM" id="Phobius"/>
    </source>
</evidence>
<evidence type="ECO:0000259" key="8">
    <source>
        <dbReference type="Pfam" id="PF13190"/>
    </source>
</evidence>
<dbReference type="Pfam" id="PF13190">
    <property type="entry name" value="PDGLE"/>
    <property type="match status" value="1"/>
</dbReference>
<keyword evidence="4 6" id="KW-1133">Transmembrane helix</keyword>
<accession>A0A532UYI8</accession>
<feature type="domain" description="PDGLE" evidence="8">
    <location>
        <begin position="3"/>
        <end position="87"/>
    </location>
</feature>
<evidence type="ECO:0000256" key="2">
    <source>
        <dbReference type="ARBA" id="ARBA00022475"/>
    </source>
</evidence>
<evidence type="ECO:0000256" key="4">
    <source>
        <dbReference type="ARBA" id="ARBA00022989"/>
    </source>
</evidence>
<sequence length="90" mass="9756">MKRVLPFLVIALAIAGLISPFASSFPDGLERVAGDHHCDSLEVEPCVDSPFPDYSVPALGQSRWSTGIAGLVGTLICFGVPFILYFFQRK</sequence>
<name>A0A532UYI8_UNCL8</name>
<dbReference type="Proteomes" id="UP000319619">
    <property type="component" value="Unassembled WGS sequence"/>
</dbReference>
<keyword evidence="2" id="KW-1003">Cell membrane</keyword>
<proteinExistence type="predicted"/>
<gene>
    <name evidence="9" type="ORF">CEE37_09755</name>
</gene>
<dbReference type="GO" id="GO:0005886">
    <property type="term" value="C:plasma membrane"/>
    <property type="evidence" value="ECO:0007669"/>
    <property type="project" value="UniProtKB-SubCell"/>
</dbReference>
<keyword evidence="3 6" id="KW-0812">Transmembrane</keyword>
<comment type="subcellular location">
    <subcellularLocation>
        <location evidence="1">Cell membrane</location>
    </subcellularLocation>
</comment>